<feature type="domain" description="N-acetyltransferase" evidence="5">
    <location>
        <begin position="152"/>
        <end position="297"/>
    </location>
</feature>
<dbReference type="GO" id="GO:0035447">
    <property type="term" value="F:mycothiol synthase activity"/>
    <property type="evidence" value="ECO:0007669"/>
    <property type="project" value="UniProtKB-UniRule"/>
</dbReference>
<dbReference type="Gene3D" id="3.40.630.30">
    <property type="match status" value="1"/>
</dbReference>
<dbReference type="InterPro" id="IPR050276">
    <property type="entry name" value="MshD_Acetyltransferase"/>
</dbReference>
<comment type="catalytic activity">
    <reaction evidence="4">
        <text>1D-myo-inositol 2-(L-cysteinylamino)-2-deoxy-alpha-D-glucopyranoside + acetyl-CoA = mycothiol + CoA + H(+)</text>
        <dbReference type="Rhea" id="RHEA:26172"/>
        <dbReference type="ChEBI" id="CHEBI:15378"/>
        <dbReference type="ChEBI" id="CHEBI:16768"/>
        <dbReference type="ChEBI" id="CHEBI:57287"/>
        <dbReference type="ChEBI" id="CHEBI:57288"/>
        <dbReference type="ChEBI" id="CHEBI:58887"/>
        <dbReference type="EC" id="2.3.1.189"/>
    </reaction>
</comment>
<dbReference type="GO" id="GO:0010125">
    <property type="term" value="P:mycothiol biosynthetic process"/>
    <property type="evidence" value="ECO:0007669"/>
    <property type="project" value="UniProtKB-UniRule"/>
</dbReference>
<dbReference type="EMBL" id="JAEMNV010000004">
    <property type="protein sequence ID" value="MBJ8340432.1"/>
    <property type="molecule type" value="Genomic_DNA"/>
</dbReference>
<evidence type="ECO:0000256" key="4">
    <source>
        <dbReference type="HAMAP-Rule" id="MF_01698"/>
    </source>
</evidence>
<name>A0A934NSI0_9NOCA</name>
<keyword evidence="3 4" id="KW-0012">Acyltransferase</keyword>
<comment type="similarity">
    <text evidence="4">Belongs to the acetyltransferase family. MshD subfamily.</text>
</comment>
<dbReference type="AlphaFoldDB" id="A0A934NSI0"/>
<comment type="function">
    <text evidence="4">Catalyzes the transfer of acetyl from acetyl-CoA to desacetylmycothiol (Cys-GlcN-Ins) to form mycothiol.</text>
</comment>
<evidence type="ECO:0000313" key="7">
    <source>
        <dbReference type="Proteomes" id="UP000655868"/>
    </source>
</evidence>
<protein>
    <recommendedName>
        <fullName evidence="4">Mycothiol acetyltransferase</fullName>
        <shortName evidence="4">MSH acetyltransferase</shortName>
        <ecNumber evidence="4">2.3.1.189</ecNumber>
    </recommendedName>
    <alternativeName>
        <fullName evidence="4">Mycothiol synthase</fullName>
    </alternativeName>
</protein>
<evidence type="ECO:0000256" key="1">
    <source>
        <dbReference type="ARBA" id="ARBA00022679"/>
    </source>
</evidence>
<evidence type="ECO:0000259" key="5">
    <source>
        <dbReference type="PROSITE" id="PS51186"/>
    </source>
</evidence>
<evidence type="ECO:0000256" key="3">
    <source>
        <dbReference type="ARBA" id="ARBA00023315"/>
    </source>
</evidence>
<proteinExistence type="inferred from homology"/>
<reference evidence="6" key="1">
    <citation type="submission" date="2020-12" db="EMBL/GenBank/DDBJ databases">
        <title>Antrihabitans popcorni sp. nov. and Antrihabitans auranticaus sp. nov., isolated from a larva cave.</title>
        <authorList>
            <person name="Lee S.D."/>
            <person name="Kim I.S."/>
        </authorList>
    </citation>
    <scope>NUCLEOTIDE SEQUENCE</scope>
    <source>
        <strain evidence="6">YC3-6</strain>
    </source>
</reference>
<evidence type="ECO:0000256" key="2">
    <source>
        <dbReference type="ARBA" id="ARBA00022737"/>
    </source>
</evidence>
<keyword evidence="2 4" id="KW-0677">Repeat</keyword>
<dbReference type="GO" id="GO:0008999">
    <property type="term" value="F:protein-N-terminal-alanine acetyltransferase activity"/>
    <property type="evidence" value="ECO:0007669"/>
    <property type="project" value="TreeGrafter"/>
</dbReference>
<gene>
    <name evidence="4 6" type="primary">mshD</name>
    <name evidence="6" type="ORF">JGU71_16185</name>
</gene>
<dbReference type="SUPFAM" id="SSF55729">
    <property type="entry name" value="Acyl-CoA N-acyltransferases (Nat)"/>
    <property type="match status" value="1"/>
</dbReference>
<sequence>MTAADWTTTLDDAAVVRVRELIAAASKADGTAPVSEQVVLSLAHTSDTRHLVRSVDGRIVGYANLVPGTADHPAMTEVVVAPDARGNGVGGDLVTAALGAGGTGARVWAHGNLAPARAVASRLGLSTARELLQMRRSLWSTPLPEIDVREDVSIRTYRRNADDTEILRVNNAAFDWHPEQGNWTADDISARRAEPWFDPNGLFLAVDSADRVMGFHWTKVHTEVEPHIGEVYVVAVDPNIHGKGLGRLLTVAGLRYLRDRGLANVLLYTEADNAAAVHVYRKLGFETHYTDVAYTAG</sequence>
<dbReference type="PANTHER" id="PTHR43617">
    <property type="entry name" value="L-AMINO ACID N-ACETYLTRANSFERASE"/>
    <property type="match status" value="1"/>
</dbReference>
<dbReference type="PANTHER" id="PTHR43617:SF31">
    <property type="entry name" value="MYCOTHIOL ACETYLTRANSFERASE"/>
    <property type="match status" value="1"/>
</dbReference>
<feature type="binding site" evidence="4">
    <location>
        <position position="219"/>
    </location>
    <ligand>
        <name>1D-myo-inositol 2-(L-cysteinylamino)-2-deoxy-alpha-D-glucopyranoside</name>
        <dbReference type="ChEBI" id="CHEBI:58887"/>
    </ligand>
</feature>
<keyword evidence="1 4" id="KW-0808">Transferase</keyword>
<feature type="binding site" evidence="4">
    <location>
        <begin position="78"/>
        <end position="80"/>
    </location>
    <ligand>
        <name>acetyl-CoA</name>
        <dbReference type="ChEBI" id="CHEBI:57288"/>
        <label>1</label>
    </ligand>
</feature>
<dbReference type="NCBIfam" id="TIGR03448">
    <property type="entry name" value="mycothiol_MshD"/>
    <property type="match status" value="1"/>
</dbReference>
<feature type="binding site" evidence="4">
    <location>
        <begin position="234"/>
        <end position="236"/>
    </location>
    <ligand>
        <name>acetyl-CoA</name>
        <dbReference type="ChEBI" id="CHEBI:57288"/>
        <label>2</label>
    </ligand>
</feature>
<dbReference type="RefSeq" id="WP_199705233.1">
    <property type="nucleotide sequence ID" value="NZ_JAEMNV010000004.1"/>
</dbReference>
<dbReference type="PROSITE" id="PS51186">
    <property type="entry name" value="GNAT"/>
    <property type="match status" value="2"/>
</dbReference>
<comment type="caution">
    <text evidence="6">The sequence shown here is derived from an EMBL/GenBank/DDBJ whole genome shotgun (WGS) entry which is preliminary data.</text>
</comment>
<feature type="binding site" evidence="4">
    <location>
        <position position="268"/>
    </location>
    <ligand>
        <name>1D-myo-inositol 2-(L-cysteinylamino)-2-deoxy-alpha-D-glucopyranoside</name>
        <dbReference type="ChEBI" id="CHEBI:58887"/>
    </ligand>
</feature>
<feature type="binding site" evidence="4">
    <location>
        <begin position="273"/>
        <end position="278"/>
    </location>
    <ligand>
        <name>acetyl-CoA</name>
        <dbReference type="ChEBI" id="CHEBI:57288"/>
        <label>2</label>
    </ligand>
</feature>
<accession>A0A934NSI0</accession>
<organism evidence="6 7">
    <name type="scientific">Antrihabitans stalagmiti</name>
    <dbReference type="NCBI Taxonomy" id="2799499"/>
    <lineage>
        <taxon>Bacteria</taxon>
        <taxon>Bacillati</taxon>
        <taxon>Actinomycetota</taxon>
        <taxon>Actinomycetes</taxon>
        <taxon>Mycobacteriales</taxon>
        <taxon>Nocardiaceae</taxon>
        <taxon>Antrihabitans</taxon>
    </lineage>
</organism>
<evidence type="ECO:0000313" key="6">
    <source>
        <dbReference type="EMBL" id="MBJ8340432.1"/>
    </source>
</evidence>
<dbReference type="PIRSF" id="PIRSF021524">
    <property type="entry name" value="MSH_acetyltransferase"/>
    <property type="match status" value="1"/>
</dbReference>
<feature type="binding site" evidence="4">
    <location>
        <position position="36"/>
    </location>
    <ligand>
        <name>1D-myo-inositol 2-(L-cysteinylamino)-2-deoxy-alpha-D-glucopyranoside</name>
        <dbReference type="ChEBI" id="CHEBI:58887"/>
    </ligand>
</feature>
<dbReference type="EC" id="2.3.1.189" evidence="4"/>
<dbReference type="InterPro" id="IPR000182">
    <property type="entry name" value="GNAT_dom"/>
</dbReference>
<feature type="binding site" evidence="4">
    <location>
        <position position="230"/>
    </location>
    <ligand>
        <name>1D-myo-inositol 2-(L-cysteinylamino)-2-deoxy-alpha-D-glucopyranoside</name>
        <dbReference type="ChEBI" id="CHEBI:58887"/>
    </ligand>
</feature>
<dbReference type="InterPro" id="IPR017813">
    <property type="entry name" value="Mycothiol_AcTrfase"/>
</dbReference>
<feature type="binding site" evidence="4">
    <location>
        <position position="179"/>
    </location>
    <ligand>
        <name>1D-myo-inositol 2-(L-cysteinylamino)-2-deoxy-alpha-D-glucopyranoside</name>
        <dbReference type="ChEBI" id="CHEBI:58887"/>
    </ligand>
</feature>
<comment type="caution">
    <text evidence="4">Lacks conserved residue(s) required for the propagation of feature annotation.</text>
</comment>
<dbReference type="HAMAP" id="MF_01698">
    <property type="entry name" value="MshD"/>
    <property type="match status" value="1"/>
</dbReference>
<comment type="subunit">
    <text evidence="4">Monomer.</text>
</comment>
<dbReference type="InterPro" id="IPR016181">
    <property type="entry name" value="Acyl_CoA_acyltransferase"/>
</dbReference>
<dbReference type="CDD" id="cd04301">
    <property type="entry name" value="NAT_SF"/>
    <property type="match status" value="2"/>
</dbReference>
<feature type="binding site" evidence="4">
    <location>
        <begin position="241"/>
        <end position="247"/>
    </location>
    <ligand>
        <name>acetyl-CoA</name>
        <dbReference type="ChEBI" id="CHEBI:57288"/>
        <label>2</label>
    </ligand>
</feature>
<keyword evidence="7" id="KW-1185">Reference proteome</keyword>
<feature type="domain" description="N-acetyltransferase" evidence="5">
    <location>
        <begin position="1"/>
        <end position="144"/>
    </location>
</feature>
<dbReference type="Pfam" id="PF00583">
    <property type="entry name" value="Acetyltransf_1"/>
    <property type="match status" value="2"/>
</dbReference>
<dbReference type="Proteomes" id="UP000655868">
    <property type="component" value="Unassembled WGS sequence"/>
</dbReference>